<comment type="caution">
    <text evidence="9">The sequence shown here is derived from an EMBL/GenBank/DDBJ whole genome shotgun (WGS) entry which is preliminary data.</text>
</comment>
<feature type="transmembrane region" description="Helical" evidence="7">
    <location>
        <begin position="346"/>
        <end position="365"/>
    </location>
</feature>
<feature type="transmembrane region" description="Helical" evidence="7">
    <location>
        <begin position="288"/>
        <end position="309"/>
    </location>
</feature>
<dbReference type="GO" id="GO:1902600">
    <property type="term" value="P:proton transmembrane transport"/>
    <property type="evidence" value="ECO:0007669"/>
    <property type="project" value="InterPro"/>
</dbReference>
<feature type="transmembrane region" description="Helical" evidence="7">
    <location>
        <begin position="91"/>
        <end position="122"/>
    </location>
</feature>
<organism evidence="9 10">
    <name type="scientific">Desulfatitalea alkaliphila</name>
    <dbReference type="NCBI Taxonomy" id="2929485"/>
    <lineage>
        <taxon>Bacteria</taxon>
        <taxon>Pseudomonadati</taxon>
        <taxon>Thermodesulfobacteriota</taxon>
        <taxon>Desulfobacteria</taxon>
        <taxon>Desulfobacterales</taxon>
        <taxon>Desulfosarcinaceae</taxon>
        <taxon>Desulfatitalea</taxon>
    </lineage>
</organism>
<evidence type="ECO:0000256" key="2">
    <source>
        <dbReference type="ARBA" id="ARBA00005551"/>
    </source>
</evidence>
<dbReference type="Pfam" id="PF00999">
    <property type="entry name" value="Na_H_Exchanger"/>
    <property type="match status" value="1"/>
</dbReference>
<evidence type="ECO:0000313" key="9">
    <source>
        <dbReference type="EMBL" id="MCJ8500677.1"/>
    </source>
</evidence>
<proteinExistence type="inferred from homology"/>
<dbReference type="Gene3D" id="1.20.1530.20">
    <property type="match status" value="1"/>
</dbReference>
<keyword evidence="6 7" id="KW-0472">Membrane</keyword>
<keyword evidence="10" id="KW-1185">Reference proteome</keyword>
<evidence type="ECO:0000256" key="1">
    <source>
        <dbReference type="ARBA" id="ARBA00004141"/>
    </source>
</evidence>
<evidence type="ECO:0000256" key="5">
    <source>
        <dbReference type="ARBA" id="ARBA00022989"/>
    </source>
</evidence>
<feature type="domain" description="Cation/H+ exchanger transmembrane" evidence="8">
    <location>
        <begin position="15"/>
        <end position="351"/>
    </location>
</feature>
<evidence type="ECO:0000256" key="3">
    <source>
        <dbReference type="ARBA" id="ARBA00022448"/>
    </source>
</evidence>
<feature type="transmembrane region" description="Helical" evidence="7">
    <location>
        <begin position="219"/>
        <end position="248"/>
    </location>
</feature>
<dbReference type="EMBL" id="JALJRB010000007">
    <property type="protein sequence ID" value="MCJ8500677.1"/>
    <property type="molecule type" value="Genomic_DNA"/>
</dbReference>
<comment type="similarity">
    <text evidence="2">Belongs to the monovalent cation:proton antiporter 2 (CPA2) transporter (TC 2.A.37) family.</text>
</comment>
<keyword evidence="4 7" id="KW-0812">Transmembrane</keyword>
<feature type="transmembrane region" description="Helical" evidence="7">
    <location>
        <begin position="30"/>
        <end position="47"/>
    </location>
</feature>
<dbReference type="GO" id="GO:0016020">
    <property type="term" value="C:membrane"/>
    <property type="evidence" value="ECO:0007669"/>
    <property type="project" value="UniProtKB-SubCell"/>
</dbReference>
<feature type="transmembrane region" description="Helical" evidence="7">
    <location>
        <begin position="59"/>
        <end position="79"/>
    </location>
</feature>
<feature type="transmembrane region" description="Helical" evidence="7">
    <location>
        <begin position="176"/>
        <end position="199"/>
    </location>
</feature>
<dbReference type="InterPro" id="IPR038770">
    <property type="entry name" value="Na+/solute_symporter_sf"/>
</dbReference>
<name>A0AA41R204_9BACT</name>
<evidence type="ECO:0000256" key="7">
    <source>
        <dbReference type="SAM" id="Phobius"/>
    </source>
</evidence>
<protein>
    <submittedName>
        <fullName evidence="9">Cation:proton antiporter</fullName>
    </submittedName>
</protein>
<feature type="transmembrane region" description="Helical" evidence="7">
    <location>
        <begin position="6"/>
        <end position="23"/>
    </location>
</feature>
<comment type="subcellular location">
    <subcellularLocation>
        <location evidence="1">Membrane</location>
        <topology evidence="1">Multi-pass membrane protein</topology>
    </subcellularLocation>
</comment>
<dbReference type="RefSeq" id="WP_246905787.1">
    <property type="nucleotide sequence ID" value="NZ_JALJRB010000007.1"/>
</dbReference>
<sequence>MENLPFLLLAGLILGAFFTVSFASQKLRLPSVLVYIVLGAAVSSYFIDNGPVHTVAEIGIVILFFILGLEFPLARMIVIGKKIWPSGMLDVLLNLGGAMALALLFGLDAMSAMVIGSVAYATSSSISAKMLQEQKRLANPEAEFILAILIFEDLVAPLLVSFIAAMRQGEAFTAPFAALLLLKIALLVTGAILLGHFGFKRLDQFVSRHLQKDFMPLMAAAIALSYAGVAIALGLSEILGAFLAGMMLSETGRSSDLEHLLLPIRDITLPFFFFWFGTTISLGEGVPLVPLLLSLIAWAVIGKVVMAYYGSRLYGLSPKVACRAGFSMVHRGEFSAIIASLAIPQLRVLSGIYILVTAFLGVYLFQKAPALANWYQKRKGAE</sequence>
<dbReference type="PANTHER" id="PTHR42751:SF6">
    <property type="entry name" value="CONSERVED INTEGRAL MEMBRANE TRANSPORT PROTEIN-RELATED"/>
    <property type="match status" value="1"/>
</dbReference>
<feature type="transmembrane region" description="Helical" evidence="7">
    <location>
        <begin position="260"/>
        <end position="282"/>
    </location>
</feature>
<reference evidence="9" key="1">
    <citation type="submission" date="2022-04" db="EMBL/GenBank/DDBJ databases">
        <title>Desulfatitalea alkaliphila sp. nov., a novel anaerobic sulfate-reducing bacterium isolated from terrestrial mud volcano, Taman Peninsula, Russia.</title>
        <authorList>
            <person name="Khomyakova M.A."/>
            <person name="Merkel A.Y."/>
            <person name="Slobodkin A.I."/>
        </authorList>
    </citation>
    <scope>NUCLEOTIDE SEQUENCE</scope>
    <source>
        <strain evidence="9">M08but</strain>
    </source>
</reference>
<evidence type="ECO:0000259" key="8">
    <source>
        <dbReference type="Pfam" id="PF00999"/>
    </source>
</evidence>
<keyword evidence="5 7" id="KW-1133">Transmembrane helix</keyword>
<feature type="transmembrane region" description="Helical" evidence="7">
    <location>
        <begin position="142"/>
        <end position="164"/>
    </location>
</feature>
<gene>
    <name evidence="9" type="ORF">MRX98_08845</name>
</gene>
<dbReference type="InterPro" id="IPR006153">
    <property type="entry name" value="Cation/H_exchanger_TM"/>
</dbReference>
<dbReference type="GO" id="GO:0015297">
    <property type="term" value="F:antiporter activity"/>
    <property type="evidence" value="ECO:0007669"/>
    <property type="project" value="InterPro"/>
</dbReference>
<evidence type="ECO:0000313" key="10">
    <source>
        <dbReference type="Proteomes" id="UP001165427"/>
    </source>
</evidence>
<accession>A0AA41R204</accession>
<keyword evidence="3" id="KW-0813">Transport</keyword>
<dbReference type="Proteomes" id="UP001165427">
    <property type="component" value="Unassembled WGS sequence"/>
</dbReference>
<evidence type="ECO:0000256" key="6">
    <source>
        <dbReference type="ARBA" id="ARBA00023136"/>
    </source>
</evidence>
<evidence type="ECO:0000256" key="4">
    <source>
        <dbReference type="ARBA" id="ARBA00022692"/>
    </source>
</evidence>
<dbReference type="PANTHER" id="PTHR42751">
    <property type="entry name" value="SODIUM/HYDROGEN EXCHANGER FAMILY/TRKA DOMAIN PROTEIN"/>
    <property type="match status" value="1"/>
</dbReference>
<dbReference type="AlphaFoldDB" id="A0AA41R204"/>